<dbReference type="GO" id="GO:0070967">
    <property type="term" value="F:coenzyme F420 binding"/>
    <property type="evidence" value="ECO:0007669"/>
    <property type="project" value="TreeGrafter"/>
</dbReference>
<sequence>MSEEVKNKVVDYMNKHNICSLATVRGDGFPQVNTVEYVNDDLTLYFATDPNSQKINNIKQNSKVSLTIDEDYPDWSKIQGISLGGNARILSEEK</sequence>
<accession>X0YSN4</accession>
<organism evidence="3">
    <name type="scientific">marine sediment metagenome</name>
    <dbReference type="NCBI Taxonomy" id="412755"/>
    <lineage>
        <taxon>unclassified sequences</taxon>
        <taxon>metagenomes</taxon>
        <taxon>ecological metagenomes</taxon>
    </lineage>
</organism>
<evidence type="ECO:0000259" key="2">
    <source>
        <dbReference type="Pfam" id="PF01243"/>
    </source>
</evidence>
<evidence type="ECO:0000256" key="1">
    <source>
        <dbReference type="ARBA" id="ARBA00023002"/>
    </source>
</evidence>
<dbReference type="Gene3D" id="2.30.110.10">
    <property type="entry name" value="Electron Transport, Fmn-binding Protein, Chain A"/>
    <property type="match status" value="1"/>
</dbReference>
<reference evidence="3" key="1">
    <citation type="journal article" date="2014" name="Front. Microbiol.">
        <title>High frequency of phylogenetically diverse reductive dehalogenase-homologous genes in deep subseafloor sedimentary metagenomes.</title>
        <authorList>
            <person name="Kawai M."/>
            <person name="Futagami T."/>
            <person name="Toyoda A."/>
            <person name="Takaki Y."/>
            <person name="Nishi S."/>
            <person name="Hori S."/>
            <person name="Arai W."/>
            <person name="Tsubouchi T."/>
            <person name="Morono Y."/>
            <person name="Uchiyama I."/>
            <person name="Ito T."/>
            <person name="Fujiyama A."/>
            <person name="Inagaki F."/>
            <person name="Takami H."/>
        </authorList>
    </citation>
    <scope>NUCLEOTIDE SEQUENCE</scope>
    <source>
        <strain evidence="3">Expedition CK06-06</strain>
    </source>
</reference>
<dbReference type="AlphaFoldDB" id="X0YSN4"/>
<dbReference type="EMBL" id="BARS01053421">
    <property type="protein sequence ID" value="GAG51393.1"/>
    <property type="molecule type" value="Genomic_DNA"/>
</dbReference>
<feature type="domain" description="Pyridoxamine 5'-phosphate oxidase N-terminal" evidence="2">
    <location>
        <begin position="7"/>
        <end position="93"/>
    </location>
</feature>
<dbReference type="PANTHER" id="PTHR35176">
    <property type="entry name" value="HEME OXYGENASE HI_0854-RELATED"/>
    <property type="match status" value="1"/>
</dbReference>
<dbReference type="SUPFAM" id="SSF50475">
    <property type="entry name" value="FMN-binding split barrel"/>
    <property type="match status" value="1"/>
</dbReference>
<dbReference type="GO" id="GO:0005829">
    <property type="term" value="C:cytosol"/>
    <property type="evidence" value="ECO:0007669"/>
    <property type="project" value="TreeGrafter"/>
</dbReference>
<keyword evidence="1" id="KW-0560">Oxidoreductase</keyword>
<dbReference type="PANTHER" id="PTHR35176:SF6">
    <property type="entry name" value="HEME OXYGENASE HI_0854-RELATED"/>
    <property type="match status" value="1"/>
</dbReference>
<evidence type="ECO:0000313" key="3">
    <source>
        <dbReference type="EMBL" id="GAG51393.1"/>
    </source>
</evidence>
<dbReference type="InterPro" id="IPR011576">
    <property type="entry name" value="Pyridox_Oxase_N"/>
</dbReference>
<feature type="non-terminal residue" evidence="3">
    <location>
        <position position="94"/>
    </location>
</feature>
<dbReference type="InterPro" id="IPR012349">
    <property type="entry name" value="Split_barrel_FMN-bd"/>
</dbReference>
<comment type="caution">
    <text evidence="3">The sequence shown here is derived from an EMBL/GenBank/DDBJ whole genome shotgun (WGS) entry which is preliminary data.</text>
</comment>
<dbReference type="Pfam" id="PF01243">
    <property type="entry name" value="PNPOx_N"/>
    <property type="match status" value="1"/>
</dbReference>
<protein>
    <recommendedName>
        <fullName evidence="2">Pyridoxamine 5'-phosphate oxidase N-terminal domain-containing protein</fullName>
    </recommendedName>
</protein>
<dbReference type="InterPro" id="IPR052019">
    <property type="entry name" value="F420H2_bilvrd_red/Heme_oxyg"/>
</dbReference>
<dbReference type="GO" id="GO:0016627">
    <property type="term" value="F:oxidoreductase activity, acting on the CH-CH group of donors"/>
    <property type="evidence" value="ECO:0007669"/>
    <property type="project" value="TreeGrafter"/>
</dbReference>
<proteinExistence type="predicted"/>
<name>X0YSN4_9ZZZZ</name>
<gene>
    <name evidence="3" type="ORF">S01H1_79269</name>
</gene>